<evidence type="ECO:0000313" key="3">
    <source>
        <dbReference type="EMBL" id="EFA97064.1"/>
    </source>
</evidence>
<dbReference type="InterPro" id="IPR011234">
    <property type="entry name" value="Fumarylacetoacetase-like_C"/>
</dbReference>
<protein>
    <submittedName>
        <fullName evidence="3">FAH family protein</fullName>
    </submittedName>
</protein>
<name>D1W0Z8_9BACT</name>
<dbReference type="PANTHER" id="PTHR11820:SF7">
    <property type="entry name" value="ACYLPYRUVASE FAHD1, MITOCHONDRIAL"/>
    <property type="match status" value="1"/>
</dbReference>
<dbReference type="InterPro" id="IPR036663">
    <property type="entry name" value="Fumarylacetoacetase_C_sf"/>
</dbReference>
<dbReference type="EMBL" id="ADEF01000048">
    <property type="protein sequence ID" value="EFA97064.1"/>
    <property type="molecule type" value="Genomic_DNA"/>
</dbReference>
<proteinExistence type="predicted"/>
<dbReference type="Gene3D" id="3.90.850.10">
    <property type="entry name" value="Fumarylacetoacetase-like, C-terminal domain"/>
    <property type="match status" value="1"/>
</dbReference>
<accession>D1W0Z8</accession>
<sequence>MHLTCSTTSILIILLMKIFAVGMNYKEHNKELHEPLSKTTSPVIFIMPDSALSKDHKPFFIPDDLGVIEYETEVVVRICRLGKTISSRFAHRYYDAVTVGIDFTARELQQQLRAKGLPWELCKSFDGAATIGDWMDIDKFQDIQRLQFHLDVNGSTVQKGFTGDMFYKIDELIAYISRYFTLKTGDLLFTGTPAGVGPVHIDDHLEGYLEDYKVLDFNCK</sequence>
<dbReference type="GO" id="GO:0018773">
    <property type="term" value="F:acetylpyruvate hydrolase activity"/>
    <property type="evidence" value="ECO:0007669"/>
    <property type="project" value="TreeGrafter"/>
</dbReference>
<dbReference type="eggNOG" id="COG0179">
    <property type="taxonomic scope" value="Bacteria"/>
</dbReference>
<dbReference type="Proteomes" id="UP000004001">
    <property type="component" value="Unassembled WGS sequence"/>
</dbReference>
<organism evidence="3 4">
    <name type="scientific">Hoylesella timonensis CRIS 5C-B1</name>
    <dbReference type="NCBI Taxonomy" id="679189"/>
    <lineage>
        <taxon>Bacteria</taxon>
        <taxon>Pseudomonadati</taxon>
        <taxon>Bacteroidota</taxon>
        <taxon>Bacteroidia</taxon>
        <taxon>Bacteroidales</taxon>
        <taxon>Prevotellaceae</taxon>
        <taxon>Hoylesella</taxon>
    </lineage>
</organism>
<feature type="domain" description="Fumarylacetoacetase-like C-terminal" evidence="2">
    <location>
        <begin position="17"/>
        <end position="203"/>
    </location>
</feature>
<reference evidence="3 4" key="1">
    <citation type="submission" date="2009-12" db="EMBL/GenBank/DDBJ databases">
        <title>Genome Sequence of Prevotella timonensis CRIS 5C-B1.</title>
        <authorList>
            <person name="Durkin A.S."/>
            <person name="Madupu R."/>
            <person name="Torralba M."/>
            <person name="Methe B."/>
            <person name="Sutton G."/>
            <person name="Strausberg R.L."/>
            <person name="Nelson K.E."/>
        </authorList>
    </citation>
    <scope>NUCLEOTIDE SEQUENCE [LARGE SCALE GENOMIC DNA]</scope>
    <source>
        <strain evidence="3 4">CRIS 5C-B1</strain>
    </source>
</reference>
<evidence type="ECO:0000313" key="4">
    <source>
        <dbReference type="Proteomes" id="UP000004001"/>
    </source>
</evidence>
<dbReference type="GO" id="GO:0046872">
    <property type="term" value="F:metal ion binding"/>
    <property type="evidence" value="ECO:0007669"/>
    <property type="project" value="UniProtKB-KW"/>
</dbReference>
<keyword evidence="1" id="KW-0479">Metal-binding</keyword>
<keyword evidence="4" id="KW-1185">Reference proteome</keyword>
<dbReference type="PANTHER" id="PTHR11820">
    <property type="entry name" value="ACYLPYRUVASE"/>
    <property type="match status" value="1"/>
</dbReference>
<dbReference type="Pfam" id="PF01557">
    <property type="entry name" value="FAA_hydrolase"/>
    <property type="match status" value="1"/>
</dbReference>
<gene>
    <name evidence="3" type="ORF">HMPREF9019_1285</name>
</gene>
<dbReference type="SUPFAM" id="SSF56529">
    <property type="entry name" value="FAH"/>
    <property type="match status" value="1"/>
</dbReference>
<dbReference type="AlphaFoldDB" id="D1W0Z8"/>
<evidence type="ECO:0000256" key="1">
    <source>
        <dbReference type="ARBA" id="ARBA00022723"/>
    </source>
</evidence>
<evidence type="ECO:0000259" key="2">
    <source>
        <dbReference type="Pfam" id="PF01557"/>
    </source>
</evidence>
<comment type="caution">
    <text evidence="3">The sequence shown here is derived from an EMBL/GenBank/DDBJ whole genome shotgun (WGS) entry which is preliminary data.</text>
</comment>